<accession>A0A167HLF6</accession>
<feature type="transmembrane region" description="Helical" evidence="1">
    <location>
        <begin position="110"/>
        <end position="130"/>
    </location>
</feature>
<keyword evidence="3" id="KW-1185">Reference proteome</keyword>
<keyword evidence="1" id="KW-0472">Membrane</keyword>
<dbReference type="STRING" id="1763537.ULVI_09145"/>
<reference evidence="2 3" key="1">
    <citation type="submission" date="2016-02" db="EMBL/GenBank/DDBJ databases">
        <title>Ulvibacter sp. LPB0005, isolated from Thais luteostoma.</title>
        <authorList>
            <person name="Shin S.-K."/>
            <person name="Yi H."/>
        </authorList>
    </citation>
    <scope>NUCLEOTIDE SEQUENCE [LARGE SCALE GENOMIC DNA]</scope>
    <source>
        <strain evidence="2 3">LPB0005</strain>
    </source>
</reference>
<sequence>MEQIGFIISILIIIGILFLKDKISKKTIIFSIIGYFILTLLFFILKKTGNIQGENHPLILIYASFLCYLLYTIALYVVSLIWSKILGFQKKINNENNSFINTLIVNKSKIVWAFYVIFTIGVVLGLYGLWLN</sequence>
<gene>
    <name evidence="2" type="ORF">ULVI_09145</name>
</gene>
<feature type="transmembrane region" description="Helical" evidence="1">
    <location>
        <begin position="57"/>
        <end position="82"/>
    </location>
</feature>
<dbReference type="EMBL" id="LRXL01000037">
    <property type="protein sequence ID" value="OAB78737.1"/>
    <property type="molecule type" value="Genomic_DNA"/>
</dbReference>
<feature type="transmembrane region" description="Helical" evidence="1">
    <location>
        <begin position="28"/>
        <end position="45"/>
    </location>
</feature>
<organism evidence="2 3">
    <name type="scientific">Cochleicola gelatinilyticus</name>
    <dbReference type="NCBI Taxonomy" id="1763537"/>
    <lineage>
        <taxon>Bacteria</taxon>
        <taxon>Pseudomonadati</taxon>
        <taxon>Bacteroidota</taxon>
        <taxon>Flavobacteriia</taxon>
        <taxon>Flavobacteriales</taxon>
        <taxon>Flavobacteriaceae</taxon>
        <taxon>Cochleicola</taxon>
    </lineage>
</organism>
<keyword evidence="1" id="KW-1133">Transmembrane helix</keyword>
<dbReference type="RefSeq" id="WP_068592027.1">
    <property type="nucleotide sequence ID" value="NZ_LRXL01000037.1"/>
</dbReference>
<feature type="transmembrane region" description="Helical" evidence="1">
    <location>
        <begin position="6"/>
        <end position="21"/>
    </location>
</feature>
<dbReference type="AlphaFoldDB" id="A0A167HLF6"/>
<proteinExistence type="predicted"/>
<evidence type="ECO:0000313" key="2">
    <source>
        <dbReference type="EMBL" id="OAB78737.1"/>
    </source>
</evidence>
<dbReference type="Proteomes" id="UP000077013">
    <property type="component" value="Unassembled WGS sequence"/>
</dbReference>
<comment type="caution">
    <text evidence="2">The sequence shown here is derived from an EMBL/GenBank/DDBJ whole genome shotgun (WGS) entry which is preliminary data.</text>
</comment>
<evidence type="ECO:0000313" key="3">
    <source>
        <dbReference type="Proteomes" id="UP000077013"/>
    </source>
</evidence>
<keyword evidence="1" id="KW-0812">Transmembrane</keyword>
<evidence type="ECO:0000256" key="1">
    <source>
        <dbReference type="SAM" id="Phobius"/>
    </source>
</evidence>
<name>A0A167HLF6_9FLAO</name>
<protein>
    <submittedName>
        <fullName evidence="2">Uncharacterized protein</fullName>
    </submittedName>
</protein>